<reference evidence="3" key="1">
    <citation type="journal article" date="2018" name="Data Brief">
        <title>Genome sequence data from 17 accessions of Ensete ventricosum, a staple food crop for millions in Ethiopia.</title>
        <authorList>
            <person name="Yemataw Z."/>
            <person name="Muzemil S."/>
            <person name="Ambachew D."/>
            <person name="Tripathi L."/>
            <person name="Tesfaye K."/>
            <person name="Chala A."/>
            <person name="Farbos A."/>
            <person name="O'Neill P."/>
            <person name="Moore K."/>
            <person name="Grant M."/>
            <person name="Studholme D.J."/>
        </authorList>
    </citation>
    <scope>NUCLEOTIDE SEQUENCE [LARGE SCALE GENOMIC DNA]</scope>
    <source>
        <tissue evidence="3">Leaf</tissue>
    </source>
</reference>
<dbReference type="InterPro" id="IPR018253">
    <property type="entry name" value="DnaJ_domain_CS"/>
</dbReference>
<dbReference type="InterPro" id="IPR036869">
    <property type="entry name" value="J_dom_sf"/>
</dbReference>
<dbReference type="EMBL" id="KV876000">
    <property type="protein sequence ID" value="RZR73726.1"/>
    <property type="molecule type" value="Genomic_DNA"/>
</dbReference>
<feature type="region of interest" description="Disordered" evidence="1">
    <location>
        <begin position="222"/>
        <end position="251"/>
    </location>
</feature>
<dbReference type="PROSITE" id="PS50076">
    <property type="entry name" value="DNAJ_2"/>
    <property type="match status" value="1"/>
</dbReference>
<dbReference type="Pfam" id="PF00226">
    <property type="entry name" value="DnaJ"/>
    <property type="match status" value="1"/>
</dbReference>
<sequence length="251" mass="27671">MISSVCLGSPQSFLRPPRCVAVSAASAPPAVCSSVTLYDVLGIAAGASGREIKVAYRRLALECHPDVAAVERRGASAVEFMRVRAAYETLSDPEKRADYDLSVTTAVDAGRRWAPFRPPRTHPPHDVTASPSSRRPVSPTVRRPLLQAATCHAPLRRTRHVRRSSPLIPLALVVRGPRPPAWRRGRLVLLRWGVHEDTSYVIFRFGDSGVCAFMCGLGEDREQASTERRREGRRRKEGGAVMWNENRVSGT</sequence>
<evidence type="ECO:0000259" key="2">
    <source>
        <dbReference type="PROSITE" id="PS50076"/>
    </source>
</evidence>
<dbReference type="PRINTS" id="PR00625">
    <property type="entry name" value="JDOMAIN"/>
</dbReference>
<feature type="region of interest" description="Disordered" evidence="1">
    <location>
        <begin position="113"/>
        <end position="143"/>
    </location>
</feature>
<dbReference type="SUPFAM" id="SSF46565">
    <property type="entry name" value="Chaperone J-domain"/>
    <property type="match status" value="1"/>
</dbReference>
<dbReference type="PANTHER" id="PTHR44240:SF10">
    <property type="entry name" value="J DOMAIN-CONTAINING PROTEIN"/>
    <property type="match status" value="1"/>
</dbReference>
<dbReference type="GO" id="GO:0005783">
    <property type="term" value="C:endoplasmic reticulum"/>
    <property type="evidence" value="ECO:0007669"/>
    <property type="project" value="UniProtKB-ARBA"/>
</dbReference>
<dbReference type="InterPro" id="IPR001623">
    <property type="entry name" value="DnaJ_domain"/>
</dbReference>
<dbReference type="SMART" id="SM00271">
    <property type="entry name" value="DnaJ"/>
    <property type="match status" value="1"/>
</dbReference>
<accession>A0A445MHQ2</accession>
<dbReference type="InterPro" id="IPR052276">
    <property type="entry name" value="Diphthamide-biosynth_chaperone"/>
</dbReference>
<evidence type="ECO:0000313" key="3">
    <source>
        <dbReference type="EMBL" id="RZR73726.1"/>
    </source>
</evidence>
<dbReference type="CDD" id="cd06257">
    <property type="entry name" value="DnaJ"/>
    <property type="match status" value="1"/>
</dbReference>
<proteinExistence type="predicted"/>
<gene>
    <name evidence="3" type="ORF">BHM03_00027376</name>
</gene>
<feature type="domain" description="J" evidence="2">
    <location>
        <begin position="36"/>
        <end position="103"/>
    </location>
</feature>
<protein>
    <recommendedName>
        <fullName evidence="2">J domain-containing protein</fullName>
    </recommendedName>
</protein>
<dbReference type="Gene3D" id="1.10.287.110">
    <property type="entry name" value="DnaJ domain"/>
    <property type="match status" value="1"/>
</dbReference>
<dbReference type="Proteomes" id="UP000290560">
    <property type="component" value="Unassembled WGS sequence"/>
</dbReference>
<name>A0A445MHQ2_ENSVE</name>
<evidence type="ECO:0000256" key="1">
    <source>
        <dbReference type="SAM" id="MobiDB-lite"/>
    </source>
</evidence>
<dbReference type="PANTHER" id="PTHR44240">
    <property type="entry name" value="DNAJ DOMAIN (PROKARYOTIC HEAT SHOCK PROTEIN)-RELATED"/>
    <property type="match status" value="1"/>
</dbReference>
<feature type="compositionally biased region" description="Low complexity" evidence="1">
    <location>
        <begin position="130"/>
        <end position="143"/>
    </location>
</feature>
<dbReference type="PROSITE" id="PS00636">
    <property type="entry name" value="DNAJ_1"/>
    <property type="match status" value="1"/>
</dbReference>
<organism evidence="3">
    <name type="scientific">Ensete ventricosum</name>
    <name type="common">Abyssinian banana</name>
    <name type="synonym">Musa ensete</name>
    <dbReference type="NCBI Taxonomy" id="4639"/>
    <lineage>
        <taxon>Eukaryota</taxon>
        <taxon>Viridiplantae</taxon>
        <taxon>Streptophyta</taxon>
        <taxon>Embryophyta</taxon>
        <taxon>Tracheophyta</taxon>
        <taxon>Spermatophyta</taxon>
        <taxon>Magnoliopsida</taxon>
        <taxon>Liliopsida</taxon>
        <taxon>Zingiberales</taxon>
        <taxon>Musaceae</taxon>
        <taxon>Ensete</taxon>
    </lineage>
</organism>
<dbReference type="AlphaFoldDB" id="A0A445MHQ2"/>